<evidence type="ECO:0000256" key="1">
    <source>
        <dbReference type="SAM" id="SignalP"/>
    </source>
</evidence>
<dbReference type="RefSeq" id="WP_093205240.1">
    <property type="nucleotide sequence ID" value="NZ_FNGS01000006.1"/>
</dbReference>
<evidence type="ECO:0000313" key="3">
    <source>
        <dbReference type="Proteomes" id="UP000198901"/>
    </source>
</evidence>
<dbReference type="AlphaFoldDB" id="A0A1G9TGN2"/>
<dbReference type="EMBL" id="FNGS01000006">
    <property type="protein sequence ID" value="SDM46959.1"/>
    <property type="molecule type" value="Genomic_DNA"/>
</dbReference>
<proteinExistence type="predicted"/>
<evidence type="ECO:0000313" key="2">
    <source>
        <dbReference type="EMBL" id="SDM46959.1"/>
    </source>
</evidence>
<organism evidence="2 3">
    <name type="scientific">Siphonobacter aquaeclarae</name>
    <dbReference type="NCBI Taxonomy" id="563176"/>
    <lineage>
        <taxon>Bacteria</taxon>
        <taxon>Pseudomonadati</taxon>
        <taxon>Bacteroidota</taxon>
        <taxon>Cytophagia</taxon>
        <taxon>Cytophagales</taxon>
        <taxon>Cytophagaceae</taxon>
        <taxon>Siphonobacter</taxon>
    </lineage>
</organism>
<dbReference type="OrthoDB" id="961751at2"/>
<sequence length="164" mass="18720">MKQLFLLITALFFFFSAGGQTQADFRSDSIRRVYERETIFMMGNGSRYVKGGRAYLSGWNQVNLRREFELSPEGSAEFNRYRKLKTISSILQVVSLGTTIYGLATINKRGGNEYWTWWGIGLAVSLGGAVVNGQAQNRLQYALWLRNRDAMSRPQDRGTLYVPR</sequence>
<name>A0A1G9TGN2_9BACT</name>
<reference evidence="2 3" key="1">
    <citation type="submission" date="2016-10" db="EMBL/GenBank/DDBJ databases">
        <authorList>
            <person name="de Groot N.N."/>
        </authorList>
    </citation>
    <scope>NUCLEOTIDE SEQUENCE [LARGE SCALE GENOMIC DNA]</scope>
    <source>
        <strain evidence="2 3">DSM 21668</strain>
    </source>
</reference>
<dbReference type="Proteomes" id="UP000198901">
    <property type="component" value="Unassembled WGS sequence"/>
</dbReference>
<protein>
    <submittedName>
        <fullName evidence="2">Uncharacterized protein</fullName>
    </submittedName>
</protein>
<feature type="chain" id="PRO_5011736129" evidence="1">
    <location>
        <begin position="24"/>
        <end position="164"/>
    </location>
</feature>
<keyword evidence="1" id="KW-0732">Signal</keyword>
<feature type="signal peptide" evidence="1">
    <location>
        <begin position="1"/>
        <end position="23"/>
    </location>
</feature>
<accession>A0A1G9TGN2</accession>
<gene>
    <name evidence="2" type="ORF">SAMN04488090_3557</name>
</gene>
<keyword evidence="3" id="KW-1185">Reference proteome</keyword>
<dbReference type="STRING" id="563176.SAMN04488090_3557"/>